<dbReference type="GO" id="GO:0016020">
    <property type="term" value="C:membrane"/>
    <property type="evidence" value="ECO:0007669"/>
    <property type="project" value="UniProtKB-SubCell"/>
</dbReference>
<feature type="compositionally biased region" description="Low complexity" evidence="5">
    <location>
        <begin position="800"/>
        <end position="817"/>
    </location>
</feature>
<proteinExistence type="predicted"/>
<comment type="subcellular location">
    <subcellularLocation>
        <location evidence="1">Membrane</location>
        <topology evidence="1">Single-pass membrane protein</topology>
    </subcellularLocation>
</comment>
<comment type="caution">
    <text evidence="7">The sequence shown here is derived from an EMBL/GenBank/DDBJ whole genome shotgun (WGS) entry which is preliminary data.</text>
</comment>
<feature type="compositionally biased region" description="Polar residues" evidence="5">
    <location>
        <begin position="463"/>
        <end position="473"/>
    </location>
</feature>
<evidence type="ECO:0000256" key="4">
    <source>
        <dbReference type="ARBA" id="ARBA00023136"/>
    </source>
</evidence>
<feature type="region of interest" description="Disordered" evidence="5">
    <location>
        <begin position="158"/>
        <end position="527"/>
    </location>
</feature>
<gene>
    <name evidence="7" type="ORF">MAA_10673</name>
</gene>
<feature type="compositionally biased region" description="Pro residues" evidence="5">
    <location>
        <begin position="225"/>
        <end position="317"/>
    </location>
</feature>
<feature type="compositionally biased region" description="Polar residues" evidence="5">
    <location>
        <begin position="385"/>
        <end position="400"/>
    </location>
</feature>
<feature type="region of interest" description="Disordered" evidence="5">
    <location>
        <begin position="852"/>
        <end position="880"/>
    </location>
</feature>
<dbReference type="GeneID" id="19264957"/>
<dbReference type="OrthoDB" id="4941261at2759"/>
<evidence type="ECO:0000256" key="1">
    <source>
        <dbReference type="ARBA" id="ARBA00004167"/>
    </source>
</evidence>
<feature type="compositionally biased region" description="Low complexity" evidence="5">
    <location>
        <begin position="401"/>
        <end position="422"/>
    </location>
</feature>
<keyword evidence="3 6" id="KW-1133">Transmembrane helix</keyword>
<name>A0A0B2XIH3_METRA</name>
<protein>
    <submittedName>
        <fullName evidence="7">Sugar transporter</fullName>
    </submittedName>
</protein>
<dbReference type="EMBL" id="ADNJ02000001">
    <property type="protein sequence ID" value="KHO11729.1"/>
    <property type="molecule type" value="Genomic_DNA"/>
</dbReference>
<feature type="compositionally biased region" description="Polar residues" evidence="5">
    <location>
        <begin position="349"/>
        <end position="371"/>
    </location>
</feature>
<dbReference type="Proteomes" id="UP000002498">
    <property type="component" value="Unassembled WGS sequence"/>
</dbReference>
<dbReference type="CDD" id="cd12087">
    <property type="entry name" value="TM_EGFR-like"/>
    <property type="match status" value="1"/>
</dbReference>
<sequence>MSTTASGSNIDFTMSRPLPGAHTTATWGPRCSPLAGRALMGVNYNTSTECSTSRPLAILEDGPDSFTVVIPPTENRNSPDLARSSFVIEDVEGSSPQTTNSSQFPASSTRSPANPTTSLFTPSTSTSKLSASSSVASLTPTSTLSSCNSTSIVLSTSISSAVARPPQQDDSGNPPRDPPPTEFQPGTGNSPPDNPPLSETTSPSSTTPSSTSPSSTSPSNAPPRNDNPPNNPPPGDTTPPSNTPPSNTPPSNPPPGDTPPGDTPPSTPPPGDTPPNNPPPGDTNPPSNTPPSNTPPSNTPPGDTPPGDTPPSNPPPGDTTSPGNTSPSNTFPNNTPPNNPSPASKPTDRNTPQDSSSQMQKSTNDSTQAPKASTPEPQVEAKPTSVETSSTENRQSSSNGVSNTPVASVTPPSSSNVNSPTSQTAKPATSGKGKPENSGSVNNPGAKPSDPGVVAPAIPIPTTLETTANNLSPTAEKEAQDTFATSASPISTKSFPGNLPDATSTSRPQGGKGPVDPGVSSASGSHGKIQMSTGAIVGISVGSIAFIALIALSIWLCRRRSKKQRVESILNPPLSRSDRGPKTREMAALGATKSCLFQWLPGTGKDLTGDNNPESSTIARAIPNMSERTAMPGLLGGDAISNYPPAQPGYNGHFRGKYSISGANWPELGVNQGQVDPLNPFSDRNAVELSGQPPSLPPLALFFDMPGEYQSRPMPSTGPAKSRQSRGRSLSLSVRASQYPAAQPLESRPHSVHRESVQSIDSFTTRRNKFRSDPFDLEEIESRLLSGQSQVPEMPRRTVTSSKYSSGAGSASSSRYTSGISVSDWSLMNATRTTGPSAPAPANKLVSWDNLSSVDDFRPGNRRQPSKDKKNPGVVFGQAL</sequence>
<evidence type="ECO:0000256" key="6">
    <source>
        <dbReference type="SAM" id="Phobius"/>
    </source>
</evidence>
<feature type="compositionally biased region" description="Low complexity" evidence="5">
    <location>
        <begin position="196"/>
        <end position="224"/>
    </location>
</feature>
<feature type="region of interest" description="Disordered" evidence="5">
    <location>
        <begin position="784"/>
        <end position="817"/>
    </location>
</feature>
<feature type="compositionally biased region" description="Basic and acidic residues" evidence="5">
    <location>
        <begin position="747"/>
        <end position="756"/>
    </location>
</feature>
<keyword evidence="8" id="KW-1185">Reference proteome</keyword>
<feature type="compositionally biased region" description="Basic and acidic residues" evidence="5">
    <location>
        <begin position="855"/>
        <end position="871"/>
    </location>
</feature>
<feature type="compositionally biased region" description="Polar residues" evidence="5">
    <location>
        <begin position="1"/>
        <end position="12"/>
    </location>
</feature>
<keyword evidence="7" id="KW-0762">Sugar transport</keyword>
<dbReference type="GO" id="GO:0071944">
    <property type="term" value="C:cell periphery"/>
    <property type="evidence" value="ECO:0007669"/>
    <property type="project" value="UniProtKB-ARBA"/>
</dbReference>
<feature type="compositionally biased region" description="Low complexity" evidence="5">
    <location>
        <begin position="115"/>
        <end position="128"/>
    </location>
</feature>
<evidence type="ECO:0000256" key="5">
    <source>
        <dbReference type="SAM" id="MobiDB-lite"/>
    </source>
</evidence>
<dbReference type="KEGG" id="maj:MAA_10673"/>
<feature type="region of interest" description="Disordered" evidence="5">
    <location>
        <begin position="701"/>
        <end position="760"/>
    </location>
</feature>
<dbReference type="RefSeq" id="XP_011410693.1">
    <property type="nucleotide sequence ID" value="XM_011412391.1"/>
</dbReference>
<dbReference type="PANTHER" id="PTHR15549:SF26">
    <property type="entry name" value="AXIAL BUDDING PATTERN PROTEIN 2-RELATED"/>
    <property type="match status" value="1"/>
</dbReference>
<evidence type="ECO:0000313" key="7">
    <source>
        <dbReference type="EMBL" id="KHO11729.1"/>
    </source>
</evidence>
<reference evidence="7 8" key="2">
    <citation type="journal article" date="2014" name="Proc. Natl. Acad. Sci. U.S.A.">
        <title>Trajectory and genomic determinants of fungal-pathogen speciation and host adaptation.</title>
        <authorList>
            <person name="Hu X."/>
            <person name="Xiao G."/>
            <person name="Zheng P."/>
            <person name="Shang Y."/>
            <person name="Su Y."/>
            <person name="Zhang X."/>
            <person name="Liu X."/>
            <person name="Zhan S."/>
            <person name="St Leger R.J."/>
            <person name="Wang C."/>
        </authorList>
    </citation>
    <scope>GENOME REANNOTATION</scope>
    <source>
        <strain evidence="8">ARSEF 23 / ATCC MYA-3075</strain>
    </source>
</reference>
<dbReference type="HOGENOM" id="CLU_331518_0_0_1"/>
<dbReference type="PANTHER" id="PTHR15549">
    <property type="entry name" value="PAIRED IMMUNOGLOBULIN-LIKE TYPE 2 RECEPTOR"/>
    <property type="match status" value="1"/>
</dbReference>
<evidence type="ECO:0000256" key="2">
    <source>
        <dbReference type="ARBA" id="ARBA00022692"/>
    </source>
</evidence>
<feature type="compositionally biased region" description="Low complexity" evidence="5">
    <location>
        <begin position="727"/>
        <end position="737"/>
    </location>
</feature>
<reference evidence="7 8" key="1">
    <citation type="journal article" date="2011" name="PLoS Genet.">
        <title>Genome sequencing and comparative transcriptomics of the model entomopathogenic fungi Metarhizium anisopliae and M. acridum.</title>
        <authorList>
            <person name="Gao Q."/>
            <person name="Jin K."/>
            <person name="Ying S.H."/>
            <person name="Zhang Y."/>
            <person name="Xiao G."/>
            <person name="Shang Y."/>
            <person name="Duan Z."/>
            <person name="Hu X."/>
            <person name="Xie X.Q."/>
            <person name="Zhou G."/>
            <person name="Peng G."/>
            <person name="Luo Z."/>
            <person name="Huang W."/>
            <person name="Wang B."/>
            <person name="Fang W."/>
            <person name="Wang S."/>
            <person name="Zhong Y."/>
            <person name="Ma L.J."/>
            <person name="St Leger R.J."/>
            <person name="Zhao G.P."/>
            <person name="Pei Y."/>
            <person name="Feng M.G."/>
            <person name="Xia Y."/>
            <person name="Wang C."/>
        </authorList>
    </citation>
    <scope>NUCLEOTIDE SEQUENCE [LARGE SCALE GENOMIC DNA]</scope>
    <source>
        <strain evidence="8">ARSEF 23 / ATCC MYA-3075</strain>
    </source>
</reference>
<feature type="compositionally biased region" description="Polar residues" evidence="5">
    <location>
        <begin position="482"/>
        <end position="508"/>
    </location>
</feature>
<feature type="compositionally biased region" description="Polar residues" evidence="5">
    <location>
        <begin position="94"/>
        <end position="114"/>
    </location>
</feature>
<feature type="compositionally biased region" description="Low complexity" evidence="5">
    <location>
        <begin position="318"/>
        <end position="333"/>
    </location>
</feature>
<keyword evidence="2 6" id="KW-0812">Transmembrane</keyword>
<dbReference type="InterPro" id="IPR051694">
    <property type="entry name" value="Immunoregulatory_rcpt-like"/>
</dbReference>
<feature type="region of interest" description="Disordered" evidence="5">
    <location>
        <begin position="1"/>
        <end position="26"/>
    </location>
</feature>
<keyword evidence="4 6" id="KW-0472">Membrane</keyword>
<accession>A0A0B2XIH3</accession>
<feature type="region of interest" description="Disordered" evidence="5">
    <location>
        <begin position="91"/>
        <end position="128"/>
    </location>
</feature>
<evidence type="ECO:0000256" key="3">
    <source>
        <dbReference type="ARBA" id="ARBA00022989"/>
    </source>
</evidence>
<organism evidence="7 8">
    <name type="scientific">Metarhizium robertsii (strain ARSEF 23 / ATCC MYA-3075)</name>
    <name type="common">Metarhizium anisopliae (strain ARSEF 23)</name>
    <dbReference type="NCBI Taxonomy" id="655844"/>
    <lineage>
        <taxon>Eukaryota</taxon>
        <taxon>Fungi</taxon>
        <taxon>Dikarya</taxon>
        <taxon>Ascomycota</taxon>
        <taxon>Pezizomycotina</taxon>
        <taxon>Sordariomycetes</taxon>
        <taxon>Hypocreomycetidae</taxon>
        <taxon>Hypocreales</taxon>
        <taxon>Clavicipitaceae</taxon>
        <taxon>Metarhizium</taxon>
    </lineage>
</organism>
<dbReference type="AlphaFoldDB" id="A0A0B2XIH3"/>
<feature type="transmembrane region" description="Helical" evidence="6">
    <location>
        <begin position="535"/>
        <end position="557"/>
    </location>
</feature>
<keyword evidence="7" id="KW-0813">Transport</keyword>
<evidence type="ECO:0000313" key="8">
    <source>
        <dbReference type="Proteomes" id="UP000002498"/>
    </source>
</evidence>